<dbReference type="Proteomes" id="UP000238312">
    <property type="component" value="Unassembled WGS sequence"/>
</dbReference>
<protein>
    <submittedName>
        <fullName evidence="1">Uncharacterized protein</fullName>
    </submittedName>
</protein>
<organism evidence="1 2">
    <name type="scientific">Nonomuraea fuscirosea</name>
    <dbReference type="NCBI Taxonomy" id="1291556"/>
    <lineage>
        <taxon>Bacteria</taxon>
        <taxon>Bacillati</taxon>
        <taxon>Actinomycetota</taxon>
        <taxon>Actinomycetes</taxon>
        <taxon>Streptosporangiales</taxon>
        <taxon>Streptosporangiaceae</taxon>
        <taxon>Nonomuraea</taxon>
    </lineage>
</organism>
<evidence type="ECO:0000313" key="2">
    <source>
        <dbReference type="Proteomes" id="UP000238312"/>
    </source>
</evidence>
<evidence type="ECO:0000313" key="1">
    <source>
        <dbReference type="EMBL" id="PRX60823.1"/>
    </source>
</evidence>
<dbReference type="AlphaFoldDB" id="A0A2T0MRG0"/>
<reference evidence="1 2" key="1">
    <citation type="submission" date="2018-03" db="EMBL/GenBank/DDBJ databases">
        <title>Genomic Encyclopedia of Type Strains, Phase III (KMG-III): the genomes of soil and plant-associated and newly described type strains.</title>
        <authorList>
            <person name="Whitman W."/>
        </authorList>
    </citation>
    <scope>NUCLEOTIDE SEQUENCE [LARGE SCALE GENOMIC DNA]</scope>
    <source>
        <strain evidence="1 2">CGMCC 4.7104</strain>
    </source>
</reference>
<sequence>MIALRRRGKLLDLVLSITAHAKGAGYVSAQEFTGAGPSAITLVDNVRLKRYLIVRDSENRPLQPPNWIVKAGEPSVRTYTFPAPGPEVKALDVSIGSEPPLRDVPVTP</sequence>
<name>A0A2T0MRG0_9ACTN</name>
<comment type="caution">
    <text evidence="1">The sequence shown here is derived from an EMBL/GenBank/DDBJ whole genome shotgun (WGS) entry which is preliminary data.</text>
</comment>
<dbReference type="EMBL" id="PVNG01000016">
    <property type="protein sequence ID" value="PRX60823.1"/>
    <property type="molecule type" value="Genomic_DNA"/>
</dbReference>
<gene>
    <name evidence="1" type="ORF">B0I32_116214</name>
</gene>
<proteinExistence type="predicted"/>
<accession>A0A2T0MRG0</accession>
<keyword evidence="2" id="KW-1185">Reference proteome</keyword>